<dbReference type="EMBL" id="CP002547">
    <property type="protein sequence ID" value="ADY56647.1"/>
    <property type="molecule type" value="Genomic_DNA"/>
</dbReference>
<keyword evidence="4 6" id="KW-0658">Purine biosynthesis</keyword>
<dbReference type="HAMAP" id="MF_01926">
    <property type="entry name" value="PurS"/>
    <property type="match status" value="1"/>
</dbReference>
<dbReference type="EC" id="6.3.5.3" evidence="6"/>
<keyword evidence="1 6" id="KW-0963">Cytoplasm</keyword>
<evidence type="ECO:0000256" key="5">
    <source>
        <dbReference type="ARBA" id="ARBA00022840"/>
    </source>
</evidence>
<dbReference type="STRING" id="645991.Sgly_2360"/>
<comment type="function">
    <text evidence="6">Part of the phosphoribosylformylglycinamidine synthase complex involved in the purines biosynthetic pathway. Catalyzes the ATP-dependent conversion of formylglycinamide ribonucleotide (FGAR) and glutamine to yield formylglycinamidine ribonucleotide (FGAM) and glutamate. The FGAM synthase complex is composed of three subunits. PurQ produces an ammonia molecule by converting glutamine to glutamate. PurL transfers the ammonia molecule to FGAR to form FGAM in an ATP-dependent manner. PurS interacts with PurQ and PurL and is thought to assist in the transfer of the ammonia molecule from PurQ to PurL.</text>
</comment>
<dbReference type="Gene3D" id="3.30.1280.10">
    <property type="entry name" value="Phosphoribosylformylglycinamidine synthase subunit PurS"/>
    <property type="match status" value="1"/>
</dbReference>
<dbReference type="SUPFAM" id="SSF82697">
    <property type="entry name" value="PurS-like"/>
    <property type="match status" value="1"/>
</dbReference>
<keyword evidence="2 6" id="KW-0436">Ligase</keyword>
<evidence type="ECO:0000313" key="7">
    <source>
        <dbReference type="EMBL" id="ADY56647.1"/>
    </source>
</evidence>
<protein>
    <recommendedName>
        <fullName evidence="6">Phosphoribosylformylglycinamidine synthase subunit PurS</fullName>
        <shortName evidence="6">FGAM synthase</shortName>
        <ecNumber evidence="6">6.3.5.3</ecNumber>
    </recommendedName>
    <alternativeName>
        <fullName evidence="6">Formylglycinamide ribonucleotide amidotransferase subunit III</fullName>
        <shortName evidence="6">FGAR amidotransferase III</shortName>
        <shortName evidence="6">FGAR-AT III</shortName>
    </alternativeName>
    <alternativeName>
        <fullName evidence="6">Phosphoribosylformylglycinamidine synthase subunit III</fullName>
    </alternativeName>
</protein>
<comment type="pathway">
    <text evidence="6">Purine metabolism; IMP biosynthesis via de novo pathway; 5-amino-1-(5-phospho-D-ribosyl)imidazole from N(2)-formyl-N(1)-(5-phospho-D-ribosyl)glycinamide: step 1/2.</text>
</comment>
<dbReference type="InterPro" id="IPR003850">
    <property type="entry name" value="PurS"/>
</dbReference>
<comment type="similarity">
    <text evidence="6">Belongs to the PurS family.</text>
</comment>
<dbReference type="GO" id="GO:0006189">
    <property type="term" value="P:'de novo' IMP biosynthetic process"/>
    <property type="evidence" value="ECO:0007669"/>
    <property type="project" value="UniProtKB-UniRule"/>
</dbReference>
<evidence type="ECO:0000256" key="4">
    <source>
        <dbReference type="ARBA" id="ARBA00022755"/>
    </source>
</evidence>
<dbReference type="NCBIfam" id="TIGR00302">
    <property type="entry name" value="phosphoribosylformylglycinamidine synthase subunit PurS"/>
    <property type="match status" value="1"/>
</dbReference>
<dbReference type="RefSeq" id="WP_013625512.1">
    <property type="nucleotide sequence ID" value="NC_015172.1"/>
</dbReference>
<name>F0SUT1_SYNGF</name>
<evidence type="ECO:0000313" key="8">
    <source>
        <dbReference type="Proteomes" id="UP000007488"/>
    </source>
</evidence>
<keyword evidence="5 6" id="KW-0067">ATP-binding</keyword>
<keyword evidence="3 6" id="KW-0547">Nucleotide-binding</keyword>
<organism evidence="7 8">
    <name type="scientific">Syntrophobotulus glycolicus (strain DSM 8271 / FlGlyR)</name>
    <dbReference type="NCBI Taxonomy" id="645991"/>
    <lineage>
        <taxon>Bacteria</taxon>
        <taxon>Bacillati</taxon>
        <taxon>Bacillota</taxon>
        <taxon>Clostridia</taxon>
        <taxon>Eubacteriales</taxon>
        <taxon>Desulfitobacteriaceae</taxon>
        <taxon>Syntrophobotulus</taxon>
    </lineage>
</organism>
<dbReference type="GO" id="GO:0004642">
    <property type="term" value="F:phosphoribosylformylglycinamidine synthase activity"/>
    <property type="evidence" value="ECO:0007669"/>
    <property type="project" value="UniProtKB-UniRule"/>
</dbReference>
<accession>F0SUT1</accession>
<evidence type="ECO:0000256" key="6">
    <source>
        <dbReference type="HAMAP-Rule" id="MF_01926"/>
    </source>
</evidence>
<dbReference type="InterPro" id="IPR036604">
    <property type="entry name" value="PurS-like_sf"/>
</dbReference>
<dbReference type="HOGENOM" id="CLU_164833_0_0_9"/>
<reference evidence="7 8" key="1">
    <citation type="journal article" date="2011" name="Stand. Genomic Sci.">
        <title>Complete genome sequence of Syntrophobotulus glycolicus type strain (FlGlyR).</title>
        <authorList>
            <person name="Han C."/>
            <person name="Mwirichia R."/>
            <person name="Chertkov O."/>
            <person name="Held B."/>
            <person name="Lapidus A."/>
            <person name="Nolan M."/>
            <person name="Lucas S."/>
            <person name="Hammon N."/>
            <person name="Deshpande S."/>
            <person name="Cheng J.F."/>
            <person name="Tapia R."/>
            <person name="Goodwin L."/>
            <person name="Pitluck S."/>
            <person name="Huntemann M."/>
            <person name="Liolios K."/>
            <person name="Ivanova N."/>
            <person name="Pagani I."/>
            <person name="Mavromatis K."/>
            <person name="Ovchinikova G."/>
            <person name="Pati A."/>
            <person name="Chen A."/>
            <person name="Palaniappan K."/>
            <person name="Land M."/>
            <person name="Hauser L."/>
            <person name="Brambilla E.M."/>
            <person name="Rohde M."/>
            <person name="Spring S."/>
            <person name="Sikorski J."/>
            <person name="Goker M."/>
            <person name="Woyke T."/>
            <person name="Bristow J."/>
            <person name="Eisen J.A."/>
            <person name="Markowitz V."/>
            <person name="Hugenholtz P."/>
            <person name="Kyrpides N.C."/>
            <person name="Klenk H.P."/>
            <person name="Detter J.C."/>
        </authorList>
    </citation>
    <scope>NUCLEOTIDE SEQUENCE [LARGE SCALE GENOMIC DNA]</scope>
    <source>
        <strain evidence="8">DSM 8271 / FlGlyR</strain>
    </source>
</reference>
<dbReference type="eggNOG" id="COG1828">
    <property type="taxonomic scope" value="Bacteria"/>
</dbReference>
<reference evidence="8" key="2">
    <citation type="submission" date="2011-02" db="EMBL/GenBank/DDBJ databases">
        <title>The complete genome of Syntrophobotulus glycolicus DSM 8271.</title>
        <authorList>
            <person name="Lucas S."/>
            <person name="Copeland A."/>
            <person name="Lapidus A."/>
            <person name="Bruce D."/>
            <person name="Goodwin L."/>
            <person name="Pitluck S."/>
            <person name="Kyrpides N."/>
            <person name="Mavromatis K."/>
            <person name="Pagani I."/>
            <person name="Ivanova N."/>
            <person name="Mikhailova N."/>
            <person name="Chertkov O."/>
            <person name="Held B."/>
            <person name="Detter J.C."/>
            <person name="Tapia R."/>
            <person name="Han C."/>
            <person name="Land M."/>
            <person name="Hauser L."/>
            <person name="Markowitz V."/>
            <person name="Cheng J.-F."/>
            <person name="Hugenholtz P."/>
            <person name="Woyke T."/>
            <person name="Wu D."/>
            <person name="Spring S."/>
            <person name="Schroeder M."/>
            <person name="Brambilla E."/>
            <person name="Klenk H.-P."/>
            <person name="Eisen J.A."/>
        </authorList>
    </citation>
    <scope>NUCLEOTIDE SEQUENCE [LARGE SCALE GENOMIC DNA]</scope>
    <source>
        <strain evidence="8">DSM 8271 / FlGlyR</strain>
    </source>
</reference>
<dbReference type="Proteomes" id="UP000007488">
    <property type="component" value="Chromosome"/>
</dbReference>
<evidence type="ECO:0000256" key="3">
    <source>
        <dbReference type="ARBA" id="ARBA00022741"/>
    </source>
</evidence>
<sequence length="80" mass="9130">MLKAKVNVTLKKSILDPQGSAVEKALRSMDYPVHSVRIGKFMEVTLNEESKEKATQVMDEICRKLLSNPVIEDYTFELED</sequence>
<dbReference type="Pfam" id="PF02700">
    <property type="entry name" value="PurS"/>
    <property type="match status" value="1"/>
</dbReference>
<evidence type="ECO:0000256" key="2">
    <source>
        <dbReference type="ARBA" id="ARBA00022598"/>
    </source>
</evidence>
<dbReference type="OrthoDB" id="9799101at2"/>
<gene>
    <name evidence="6" type="primary">purS</name>
    <name evidence="7" type="ordered locus">Sgly_2360</name>
</gene>
<comment type="catalytic activity">
    <reaction evidence="6">
        <text>N(2)-formyl-N(1)-(5-phospho-beta-D-ribosyl)glycinamide + L-glutamine + ATP + H2O = 2-formamido-N(1)-(5-O-phospho-beta-D-ribosyl)acetamidine + L-glutamate + ADP + phosphate + H(+)</text>
        <dbReference type="Rhea" id="RHEA:17129"/>
        <dbReference type="ChEBI" id="CHEBI:15377"/>
        <dbReference type="ChEBI" id="CHEBI:15378"/>
        <dbReference type="ChEBI" id="CHEBI:29985"/>
        <dbReference type="ChEBI" id="CHEBI:30616"/>
        <dbReference type="ChEBI" id="CHEBI:43474"/>
        <dbReference type="ChEBI" id="CHEBI:58359"/>
        <dbReference type="ChEBI" id="CHEBI:147286"/>
        <dbReference type="ChEBI" id="CHEBI:147287"/>
        <dbReference type="ChEBI" id="CHEBI:456216"/>
        <dbReference type="EC" id="6.3.5.3"/>
    </reaction>
</comment>
<dbReference type="GO" id="GO:0005524">
    <property type="term" value="F:ATP binding"/>
    <property type="evidence" value="ECO:0007669"/>
    <property type="project" value="UniProtKB-UniRule"/>
</dbReference>
<dbReference type="PANTHER" id="PTHR34696">
    <property type="entry name" value="PHOSPHORIBOSYLFORMYLGLYCINAMIDINE SYNTHASE SUBUNIT PURS"/>
    <property type="match status" value="1"/>
</dbReference>
<keyword evidence="8" id="KW-1185">Reference proteome</keyword>
<dbReference type="GO" id="GO:0005737">
    <property type="term" value="C:cytoplasm"/>
    <property type="evidence" value="ECO:0007669"/>
    <property type="project" value="UniProtKB-SubCell"/>
</dbReference>
<dbReference type="KEGG" id="sgy:Sgly_2360"/>
<evidence type="ECO:0000256" key="1">
    <source>
        <dbReference type="ARBA" id="ARBA00022490"/>
    </source>
</evidence>
<dbReference type="UniPathway" id="UPA00074">
    <property type="reaction ID" value="UER00128"/>
</dbReference>
<dbReference type="PANTHER" id="PTHR34696:SF1">
    <property type="entry name" value="PHOSPHORIBOSYLFORMYLGLYCINAMIDINE SYNTHASE SUBUNIT PURS"/>
    <property type="match status" value="1"/>
</dbReference>
<comment type="subcellular location">
    <subcellularLocation>
        <location evidence="6">Cytoplasm</location>
    </subcellularLocation>
</comment>
<proteinExistence type="inferred from homology"/>
<comment type="subunit">
    <text evidence="6">Part of the FGAM synthase complex composed of 1 PurL, 1 PurQ and 2 PurS subunits.</text>
</comment>
<dbReference type="AlphaFoldDB" id="F0SUT1"/>
<dbReference type="NCBIfam" id="NF004630">
    <property type="entry name" value="PRK05974.1"/>
    <property type="match status" value="1"/>
</dbReference>